<dbReference type="GO" id="GO:0010181">
    <property type="term" value="F:FMN binding"/>
    <property type="evidence" value="ECO:0007669"/>
    <property type="project" value="TreeGrafter"/>
</dbReference>
<sequence length="198" mass="22204">MTLPDQHSDPLRLVVLQGSVRSERVGPAITDWVLDRVDRSDRFVLDVIDLAKVRLPEPEELRPTGTGARSEIADRLEAADGFMIITPEYNRGLPATLKHAIDCHYVEWMFKPVLPVTYGMTGGVLAAEHLRSVFAELHAVTTRRAVTVAEPWAHLDQHGRLEPTATAERTLGIALGELAWWASALRRQRLLEPFPHPR</sequence>
<keyword evidence="3" id="KW-1185">Reference proteome</keyword>
<dbReference type="Pfam" id="PF03358">
    <property type="entry name" value="FMN_red"/>
    <property type="match status" value="1"/>
</dbReference>
<feature type="domain" description="NADPH-dependent FMN reductase-like" evidence="1">
    <location>
        <begin position="12"/>
        <end position="150"/>
    </location>
</feature>
<evidence type="ECO:0000313" key="2">
    <source>
        <dbReference type="EMBL" id="NYE72333.1"/>
    </source>
</evidence>
<protein>
    <submittedName>
        <fullName evidence="2">NAD(P)H-dependent FMN reductase</fullName>
    </submittedName>
</protein>
<dbReference type="Proteomes" id="UP000569914">
    <property type="component" value="Unassembled WGS sequence"/>
</dbReference>
<organism evidence="2 3">
    <name type="scientific">Microlunatus parietis</name>
    <dbReference type="NCBI Taxonomy" id="682979"/>
    <lineage>
        <taxon>Bacteria</taxon>
        <taxon>Bacillati</taxon>
        <taxon>Actinomycetota</taxon>
        <taxon>Actinomycetes</taxon>
        <taxon>Propionibacteriales</taxon>
        <taxon>Propionibacteriaceae</taxon>
        <taxon>Microlunatus</taxon>
    </lineage>
</organism>
<dbReference type="InterPro" id="IPR050712">
    <property type="entry name" value="NAD(P)H-dep_reductase"/>
</dbReference>
<dbReference type="Gene3D" id="3.40.50.360">
    <property type="match status" value="1"/>
</dbReference>
<dbReference type="InterPro" id="IPR029039">
    <property type="entry name" value="Flavoprotein-like_sf"/>
</dbReference>
<accession>A0A7Y9I8M3</accession>
<gene>
    <name evidence="2" type="ORF">BKA15_003662</name>
</gene>
<comment type="caution">
    <text evidence="2">The sequence shown here is derived from an EMBL/GenBank/DDBJ whole genome shotgun (WGS) entry which is preliminary data.</text>
</comment>
<dbReference type="SUPFAM" id="SSF52218">
    <property type="entry name" value="Flavoproteins"/>
    <property type="match status" value="1"/>
</dbReference>
<dbReference type="RefSeq" id="WP_179753066.1">
    <property type="nucleotide sequence ID" value="NZ_JACCBU010000001.1"/>
</dbReference>
<dbReference type="AlphaFoldDB" id="A0A7Y9I8M3"/>
<evidence type="ECO:0000313" key="3">
    <source>
        <dbReference type="Proteomes" id="UP000569914"/>
    </source>
</evidence>
<dbReference type="PANTHER" id="PTHR30543">
    <property type="entry name" value="CHROMATE REDUCTASE"/>
    <property type="match status" value="1"/>
</dbReference>
<dbReference type="GO" id="GO:0005829">
    <property type="term" value="C:cytosol"/>
    <property type="evidence" value="ECO:0007669"/>
    <property type="project" value="TreeGrafter"/>
</dbReference>
<evidence type="ECO:0000259" key="1">
    <source>
        <dbReference type="Pfam" id="PF03358"/>
    </source>
</evidence>
<dbReference type="PANTHER" id="PTHR30543:SF21">
    <property type="entry name" value="NAD(P)H-DEPENDENT FMN REDUCTASE LOT6"/>
    <property type="match status" value="1"/>
</dbReference>
<dbReference type="GO" id="GO:0016491">
    <property type="term" value="F:oxidoreductase activity"/>
    <property type="evidence" value="ECO:0007669"/>
    <property type="project" value="InterPro"/>
</dbReference>
<proteinExistence type="predicted"/>
<name>A0A7Y9I8M3_9ACTN</name>
<dbReference type="InterPro" id="IPR005025">
    <property type="entry name" value="FMN_Rdtase-like_dom"/>
</dbReference>
<reference evidence="2 3" key="1">
    <citation type="submission" date="2020-07" db="EMBL/GenBank/DDBJ databases">
        <title>Sequencing the genomes of 1000 actinobacteria strains.</title>
        <authorList>
            <person name="Klenk H.-P."/>
        </authorList>
    </citation>
    <scope>NUCLEOTIDE SEQUENCE [LARGE SCALE GENOMIC DNA]</scope>
    <source>
        <strain evidence="2 3">DSM 22083</strain>
    </source>
</reference>
<dbReference type="EMBL" id="JACCBU010000001">
    <property type="protein sequence ID" value="NYE72333.1"/>
    <property type="molecule type" value="Genomic_DNA"/>
</dbReference>